<dbReference type="PANTHER" id="PTHR40043">
    <property type="entry name" value="UPF0719 INNER MEMBRANE PROTEIN YJFL"/>
    <property type="match status" value="1"/>
</dbReference>
<dbReference type="Proteomes" id="UP000548632">
    <property type="component" value="Unassembled WGS sequence"/>
</dbReference>
<dbReference type="PANTHER" id="PTHR40043:SF1">
    <property type="entry name" value="UPF0719 INNER MEMBRANE PROTEIN YJFL"/>
    <property type="match status" value="1"/>
</dbReference>
<evidence type="ECO:0000256" key="4">
    <source>
        <dbReference type="ARBA" id="ARBA00022692"/>
    </source>
</evidence>
<evidence type="ECO:0000313" key="8">
    <source>
        <dbReference type="EMBL" id="MBB1126877.1"/>
    </source>
</evidence>
<keyword evidence="4 7" id="KW-0812">Transmembrane</keyword>
<evidence type="ECO:0000256" key="5">
    <source>
        <dbReference type="ARBA" id="ARBA00022989"/>
    </source>
</evidence>
<evidence type="ECO:0000256" key="3">
    <source>
        <dbReference type="ARBA" id="ARBA00022475"/>
    </source>
</evidence>
<feature type="transmembrane region" description="Helical" evidence="7">
    <location>
        <begin position="20"/>
        <end position="40"/>
    </location>
</feature>
<dbReference type="InterPro" id="IPR007140">
    <property type="entry name" value="DUF350"/>
</dbReference>
<name>A0A839HJB3_9GAMM</name>
<dbReference type="Pfam" id="PF03994">
    <property type="entry name" value="DUF350"/>
    <property type="match status" value="1"/>
</dbReference>
<organism evidence="8 9">
    <name type="scientific">Thiospirillum jenense</name>
    <dbReference type="NCBI Taxonomy" id="1653858"/>
    <lineage>
        <taxon>Bacteria</taxon>
        <taxon>Pseudomonadati</taxon>
        <taxon>Pseudomonadota</taxon>
        <taxon>Gammaproteobacteria</taxon>
        <taxon>Chromatiales</taxon>
        <taxon>Chromatiaceae</taxon>
        <taxon>Thiospirillum</taxon>
    </lineage>
</organism>
<evidence type="ECO:0000256" key="6">
    <source>
        <dbReference type="ARBA" id="ARBA00023136"/>
    </source>
</evidence>
<protein>
    <submittedName>
        <fullName evidence="8">DUF350 domain-containing protein</fullName>
    </submittedName>
</protein>
<feature type="transmembrane region" description="Helical" evidence="7">
    <location>
        <begin position="118"/>
        <end position="140"/>
    </location>
</feature>
<feature type="transmembrane region" description="Helical" evidence="7">
    <location>
        <begin position="52"/>
        <end position="72"/>
    </location>
</feature>
<comment type="caution">
    <text evidence="8">The sequence shown here is derived from an EMBL/GenBank/DDBJ whole genome shotgun (WGS) entry which is preliminary data.</text>
</comment>
<comment type="similarity">
    <text evidence="2">Belongs to the UPF0719 family.</text>
</comment>
<sequence length="141" mass="14770">MADLFATLWQTLNSGLPILLLHFVTTLVLLALGAALYMVITPFNERELIAQGNIAAGLALSGALVSITIPLAATLATNHIWLDIMLWGIIAILVQLLTVTIATVLFRGFRSAIEQGNIAIAAVLVGVQLAIALLNAGAMVG</sequence>
<feature type="transmembrane region" description="Helical" evidence="7">
    <location>
        <begin position="84"/>
        <end position="106"/>
    </location>
</feature>
<keyword evidence="6 7" id="KW-0472">Membrane</keyword>
<dbReference type="AlphaFoldDB" id="A0A839HJB3"/>
<evidence type="ECO:0000256" key="1">
    <source>
        <dbReference type="ARBA" id="ARBA00004651"/>
    </source>
</evidence>
<evidence type="ECO:0000256" key="2">
    <source>
        <dbReference type="ARBA" id="ARBA00005779"/>
    </source>
</evidence>
<reference evidence="8 9" key="1">
    <citation type="journal article" date="2020" name="Arch. Microbiol.">
        <title>The genome sequence of the giant phototrophic gammaproteobacterium Thiospirillum jenense gives insight into its physiological properties and phylogenetic relationships.</title>
        <authorList>
            <person name="Imhoff J.F."/>
            <person name="Meyer T.E."/>
            <person name="Kyndt J.A."/>
        </authorList>
    </citation>
    <scope>NUCLEOTIDE SEQUENCE [LARGE SCALE GENOMIC DNA]</scope>
    <source>
        <strain evidence="8 9">DSM 216</strain>
    </source>
</reference>
<keyword evidence="3" id="KW-1003">Cell membrane</keyword>
<accession>A0A839HJB3</accession>
<keyword evidence="9" id="KW-1185">Reference proteome</keyword>
<dbReference type="RefSeq" id="WP_182584503.1">
    <property type="nucleotide sequence ID" value="NZ_JABVCQ010000028.1"/>
</dbReference>
<comment type="subcellular location">
    <subcellularLocation>
        <location evidence="1">Cell membrane</location>
        <topology evidence="1">Multi-pass membrane protein</topology>
    </subcellularLocation>
</comment>
<keyword evidence="5 7" id="KW-1133">Transmembrane helix</keyword>
<dbReference type="EMBL" id="JABVCQ010000028">
    <property type="protein sequence ID" value="MBB1126877.1"/>
    <property type="molecule type" value="Genomic_DNA"/>
</dbReference>
<proteinExistence type="inferred from homology"/>
<dbReference type="GO" id="GO:0005886">
    <property type="term" value="C:plasma membrane"/>
    <property type="evidence" value="ECO:0007669"/>
    <property type="project" value="UniProtKB-SubCell"/>
</dbReference>
<evidence type="ECO:0000313" key="9">
    <source>
        <dbReference type="Proteomes" id="UP000548632"/>
    </source>
</evidence>
<evidence type="ECO:0000256" key="7">
    <source>
        <dbReference type="SAM" id="Phobius"/>
    </source>
</evidence>
<gene>
    <name evidence="8" type="ORF">HUK38_11655</name>
</gene>